<dbReference type="Gene3D" id="3.30.70.1050">
    <property type="entry name" value="Trigger factor ribosome-binding domain"/>
    <property type="match status" value="1"/>
</dbReference>
<dbReference type="GO" id="GO:0015031">
    <property type="term" value="P:protein transport"/>
    <property type="evidence" value="ECO:0007669"/>
    <property type="project" value="InterPro"/>
</dbReference>
<reference evidence="9 10" key="1">
    <citation type="submission" date="2023-10" db="EMBL/GenBank/DDBJ databases">
        <title>Chromosome-scale genome assembly provides insights into flower coloration mechanisms of Canna indica.</title>
        <authorList>
            <person name="Li C."/>
        </authorList>
    </citation>
    <scope>NUCLEOTIDE SEQUENCE [LARGE SCALE GENOMIC DNA]</scope>
    <source>
        <tissue evidence="9">Flower</tissue>
    </source>
</reference>
<accession>A0AAQ3Q586</accession>
<evidence type="ECO:0000313" key="10">
    <source>
        <dbReference type="Proteomes" id="UP001327560"/>
    </source>
</evidence>
<dbReference type="InterPro" id="IPR008881">
    <property type="entry name" value="Trigger_fac_ribosome-bd_bac"/>
</dbReference>
<proteinExistence type="inferred from homology"/>
<comment type="catalytic activity">
    <reaction evidence="1">
        <text>[protein]-peptidylproline (omega=180) = [protein]-peptidylproline (omega=0)</text>
        <dbReference type="Rhea" id="RHEA:16237"/>
        <dbReference type="Rhea" id="RHEA-COMP:10747"/>
        <dbReference type="Rhea" id="RHEA-COMP:10748"/>
        <dbReference type="ChEBI" id="CHEBI:83833"/>
        <dbReference type="ChEBI" id="CHEBI:83834"/>
        <dbReference type="EC" id="5.2.1.8"/>
    </reaction>
</comment>
<evidence type="ECO:0000313" key="9">
    <source>
        <dbReference type="EMBL" id="WOK96489.1"/>
    </source>
</evidence>
<evidence type="ECO:0000256" key="7">
    <source>
        <dbReference type="ARBA" id="ARBA00024849"/>
    </source>
</evidence>
<dbReference type="GO" id="GO:0043022">
    <property type="term" value="F:ribosome binding"/>
    <property type="evidence" value="ECO:0007669"/>
    <property type="project" value="TreeGrafter"/>
</dbReference>
<keyword evidence="10" id="KW-1185">Reference proteome</keyword>
<name>A0AAQ3Q586_9LILI</name>
<evidence type="ECO:0000256" key="6">
    <source>
        <dbReference type="ARBA" id="ARBA00023235"/>
    </source>
</evidence>
<keyword evidence="6" id="KW-0413">Isomerase</keyword>
<dbReference type="Pfam" id="PF05697">
    <property type="entry name" value="Trigger_N"/>
    <property type="match status" value="1"/>
</dbReference>
<comment type="similarity">
    <text evidence="2">Belongs to the FKBP-type PPIase family. Tig subfamily.</text>
</comment>
<dbReference type="InterPro" id="IPR005215">
    <property type="entry name" value="Trig_fac"/>
</dbReference>
<dbReference type="GO" id="GO:0003755">
    <property type="term" value="F:peptidyl-prolyl cis-trans isomerase activity"/>
    <property type="evidence" value="ECO:0007669"/>
    <property type="project" value="UniProtKB-KW"/>
</dbReference>
<dbReference type="EC" id="5.2.1.8" evidence="3"/>
<comment type="function">
    <text evidence="7">Involved in protein export. Acts as a chaperone by maintaining the newly synthesized protein in an open conformation. Functions as a peptidyl-prolyl cis-trans isomerase.</text>
</comment>
<keyword evidence="4" id="KW-0697">Rotamase</keyword>
<dbReference type="PANTHER" id="PTHR30560">
    <property type="entry name" value="TRIGGER FACTOR CHAPERONE AND PEPTIDYL-PROLYL CIS/TRANS ISOMERASE"/>
    <property type="match status" value="1"/>
</dbReference>
<evidence type="ECO:0000256" key="5">
    <source>
        <dbReference type="ARBA" id="ARBA00023186"/>
    </source>
</evidence>
<gene>
    <name evidence="9" type="ORF">Cni_G05196</name>
</gene>
<organism evidence="9 10">
    <name type="scientific">Canna indica</name>
    <name type="common">Indian-shot</name>
    <dbReference type="NCBI Taxonomy" id="4628"/>
    <lineage>
        <taxon>Eukaryota</taxon>
        <taxon>Viridiplantae</taxon>
        <taxon>Streptophyta</taxon>
        <taxon>Embryophyta</taxon>
        <taxon>Tracheophyta</taxon>
        <taxon>Spermatophyta</taxon>
        <taxon>Magnoliopsida</taxon>
        <taxon>Liliopsida</taxon>
        <taxon>Zingiberales</taxon>
        <taxon>Cannaceae</taxon>
        <taxon>Canna</taxon>
    </lineage>
</organism>
<keyword evidence="5" id="KW-0143">Chaperone</keyword>
<dbReference type="AlphaFoldDB" id="A0AAQ3Q586"/>
<dbReference type="GO" id="GO:0043335">
    <property type="term" value="P:protein unfolding"/>
    <property type="evidence" value="ECO:0007669"/>
    <property type="project" value="TreeGrafter"/>
</dbReference>
<dbReference type="SUPFAM" id="SSF102735">
    <property type="entry name" value="Trigger factor ribosome-binding domain"/>
    <property type="match status" value="1"/>
</dbReference>
<protein>
    <recommendedName>
        <fullName evidence="3">peptidylprolyl isomerase</fullName>
        <ecNumber evidence="3">5.2.1.8</ecNumber>
    </recommendedName>
</protein>
<evidence type="ECO:0000256" key="2">
    <source>
        <dbReference type="ARBA" id="ARBA00005464"/>
    </source>
</evidence>
<evidence type="ECO:0000256" key="3">
    <source>
        <dbReference type="ARBA" id="ARBA00013194"/>
    </source>
</evidence>
<evidence type="ECO:0000256" key="4">
    <source>
        <dbReference type="ARBA" id="ARBA00023110"/>
    </source>
</evidence>
<dbReference type="Proteomes" id="UP001327560">
    <property type="component" value="Chromosome 2"/>
</dbReference>
<sequence>MELAVRTLCVGLNPQIIIQKQRTDIYARLLVPRRTCSSASVKFVGGKKFRRDGCKIPDRIQAISSDLDSLDNSVTTLDDVTVTASNTDDREIKIRVDVSGARTQTIFDDVLSKLTAAAQPIPGFRRVKGGKTPDVPKDVLLHILGPAKVYKNSIKKIINTTVAEYVEKENLKVTNNLRVEQSYEELESTFQPGNNFGFDAILQLQETRTAKC</sequence>
<dbReference type="GO" id="GO:0044183">
    <property type="term" value="F:protein folding chaperone"/>
    <property type="evidence" value="ECO:0007669"/>
    <property type="project" value="TreeGrafter"/>
</dbReference>
<dbReference type="FunFam" id="3.30.70.1050:FF:000004">
    <property type="entry name" value="Trigger factor"/>
    <property type="match status" value="1"/>
</dbReference>
<dbReference type="EMBL" id="CP136891">
    <property type="protein sequence ID" value="WOK96489.1"/>
    <property type="molecule type" value="Genomic_DNA"/>
</dbReference>
<feature type="domain" description="Trigger factor ribosome-binding bacterial" evidence="8">
    <location>
        <begin position="82"/>
        <end position="202"/>
    </location>
</feature>
<evidence type="ECO:0000256" key="1">
    <source>
        <dbReference type="ARBA" id="ARBA00000971"/>
    </source>
</evidence>
<evidence type="ECO:0000259" key="8">
    <source>
        <dbReference type="Pfam" id="PF05697"/>
    </source>
</evidence>
<dbReference type="GO" id="GO:0051083">
    <property type="term" value="P:'de novo' cotranslational protein folding"/>
    <property type="evidence" value="ECO:0007669"/>
    <property type="project" value="TreeGrafter"/>
</dbReference>
<dbReference type="PANTHER" id="PTHR30560:SF5">
    <property type="entry name" value="OS09G0515400 PROTEIN"/>
    <property type="match status" value="1"/>
</dbReference>
<dbReference type="InterPro" id="IPR036611">
    <property type="entry name" value="Trigger_fac_ribosome-bd_sf"/>
</dbReference>